<dbReference type="SUPFAM" id="SSF52540">
    <property type="entry name" value="P-loop containing nucleoside triphosphate hydrolases"/>
    <property type="match status" value="1"/>
</dbReference>
<keyword evidence="2" id="KW-0378">Hydrolase</keyword>
<name>A0A2T3ARN8_AMORE</name>
<evidence type="ECO:0000256" key="4">
    <source>
        <dbReference type="SAM" id="MobiDB-lite"/>
    </source>
</evidence>
<evidence type="ECO:0000256" key="2">
    <source>
        <dbReference type="ARBA" id="ARBA00022801"/>
    </source>
</evidence>
<dbReference type="CDD" id="cd18791">
    <property type="entry name" value="SF2_C_RHA"/>
    <property type="match status" value="1"/>
</dbReference>
<dbReference type="InterPro" id="IPR014001">
    <property type="entry name" value="Helicase_ATP-bd"/>
</dbReference>
<dbReference type="GeneID" id="36575824"/>
<keyword evidence="8" id="KW-1185">Reference proteome</keyword>
<dbReference type="GO" id="GO:0016787">
    <property type="term" value="F:hydrolase activity"/>
    <property type="evidence" value="ECO:0007669"/>
    <property type="project" value="UniProtKB-KW"/>
</dbReference>
<feature type="domain" description="Helicase C-terminal" evidence="6">
    <location>
        <begin position="783"/>
        <end position="958"/>
    </location>
</feature>
<dbReference type="OrthoDB" id="5600252at2759"/>
<dbReference type="Pfam" id="PF07717">
    <property type="entry name" value="OB_NTP_bind"/>
    <property type="match status" value="1"/>
</dbReference>
<feature type="region of interest" description="Disordered" evidence="4">
    <location>
        <begin position="1345"/>
        <end position="1381"/>
    </location>
</feature>
<dbReference type="SMART" id="SM00487">
    <property type="entry name" value="DEXDc"/>
    <property type="match status" value="1"/>
</dbReference>
<proteinExistence type="predicted"/>
<reference evidence="7 8" key="1">
    <citation type="journal article" date="2018" name="New Phytol.">
        <title>Comparative genomics and transcriptomics depict ericoid mycorrhizal fungi as versatile saprotrophs and plant mutualists.</title>
        <authorList>
            <person name="Martino E."/>
            <person name="Morin E."/>
            <person name="Grelet G.A."/>
            <person name="Kuo A."/>
            <person name="Kohler A."/>
            <person name="Daghino S."/>
            <person name="Barry K.W."/>
            <person name="Cichocki N."/>
            <person name="Clum A."/>
            <person name="Dockter R.B."/>
            <person name="Hainaut M."/>
            <person name="Kuo R.C."/>
            <person name="LaButti K."/>
            <person name="Lindahl B.D."/>
            <person name="Lindquist E.A."/>
            <person name="Lipzen A."/>
            <person name="Khouja H.R."/>
            <person name="Magnuson J."/>
            <person name="Murat C."/>
            <person name="Ohm R.A."/>
            <person name="Singer S.W."/>
            <person name="Spatafora J.W."/>
            <person name="Wang M."/>
            <person name="Veneault-Fourrey C."/>
            <person name="Henrissat B."/>
            <person name="Grigoriev I.V."/>
            <person name="Martin F.M."/>
            <person name="Perotto S."/>
        </authorList>
    </citation>
    <scope>NUCLEOTIDE SEQUENCE [LARGE SCALE GENOMIC DNA]</scope>
    <source>
        <strain evidence="7 8">ATCC 22711</strain>
    </source>
</reference>
<dbReference type="SMART" id="SM00490">
    <property type="entry name" value="HELICc"/>
    <property type="match status" value="1"/>
</dbReference>
<dbReference type="SMART" id="SM00847">
    <property type="entry name" value="HA2"/>
    <property type="match status" value="1"/>
</dbReference>
<accession>A0A2T3ARN8</accession>
<evidence type="ECO:0000256" key="3">
    <source>
        <dbReference type="ARBA" id="ARBA00022840"/>
    </source>
</evidence>
<dbReference type="PANTHER" id="PTHR18934:SF145">
    <property type="entry name" value="ATP-DEPENDENT RNA HELICASE DHX57-RELATED"/>
    <property type="match status" value="1"/>
</dbReference>
<dbReference type="Pfam" id="PF00270">
    <property type="entry name" value="DEAD"/>
    <property type="match status" value="1"/>
</dbReference>
<dbReference type="InterPro" id="IPR001650">
    <property type="entry name" value="Helicase_C-like"/>
</dbReference>
<dbReference type="PANTHER" id="PTHR18934">
    <property type="entry name" value="ATP-DEPENDENT RNA HELICASE"/>
    <property type="match status" value="1"/>
</dbReference>
<organism evidence="7 8">
    <name type="scientific">Amorphotheca resinae ATCC 22711</name>
    <dbReference type="NCBI Taxonomy" id="857342"/>
    <lineage>
        <taxon>Eukaryota</taxon>
        <taxon>Fungi</taxon>
        <taxon>Dikarya</taxon>
        <taxon>Ascomycota</taxon>
        <taxon>Pezizomycotina</taxon>
        <taxon>Leotiomycetes</taxon>
        <taxon>Helotiales</taxon>
        <taxon>Amorphothecaceae</taxon>
        <taxon>Amorphotheca</taxon>
    </lineage>
</organism>
<protein>
    <recommendedName>
        <fullName evidence="9">RNA helicase</fullName>
    </recommendedName>
</protein>
<gene>
    <name evidence="7" type="ORF">M430DRAFT_45141</name>
</gene>
<evidence type="ECO:0000259" key="6">
    <source>
        <dbReference type="PROSITE" id="PS51194"/>
    </source>
</evidence>
<dbReference type="GO" id="GO:0004386">
    <property type="term" value="F:helicase activity"/>
    <property type="evidence" value="ECO:0007669"/>
    <property type="project" value="TreeGrafter"/>
</dbReference>
<dbReference type="EMBL" id="KZ679017">
    <property type="protein sequence ID" value="PSS09014.1"/>
    <property type="molecule type" value="Genomic_DNA"/>
</dbReference>
<dbReference type="InterPro" id="IPR007502">
    <property type="entry name" value="Helicase-assoc_dom"/>
</dbReference>
<evidence type="ECO:0000313" key="7">
    <source>
        <dbReference type="EMBL" id="PSS09014.1"/>
    </source>
</evidence>
<dbReference type="Pfam" id="PF00271">
    <property type="entry name" value="Helicase_C"/>
    <property type="match status" value="1"/>
</dbReference>
<dbReference type="STRING" id="857342.A0A2T3ARN8"/>
<dbReference type="Gene3D" id="3.40.50.300">
    <property type="entry name" value="P-loop containing nucleotide triphosphate hydrolases"/>
    <property type="match status" value="2"/>
</dbReference>
<dbReference type="Gene3D" id="1.20.120.1080">
    <property type="match status" value="1"/>
</dbReference>
<dbReference type="Pfam" id="PF21010">
    <property type="entry name" value="HA2_C"/>
    <property type="match status" value="1"/>
</dbReference>
<dbReference type="Proteomes" id="UP000241818">
    <property type="component" value="Unassembled WGS sequence"/>
</dbReference>
<dbReference type="CDD" id="cd17917">
    <property type="entry name" value="DEXHc_RHA-like"/>
    <property type="match status" value="1"/>
</dbReference>
<dbReference type="PROSITE" id="PS00690">
    <property type="entry name" value="DEAH_ATP_HELICASE"/>
    <property type="match status" value="1"/>
</dbReference>
<dbReference type="InterPro" id="IPR002464">
    <property type="entry name" value="DNA/RNA_helicase_DEAH_CS"/>
</dbReference>
<evidence type="ECO:0000259" key="5">
    <source>
        <dbReference type="PROSITE" id="PS51192"/>
    </source>
</evidence>
<dbReference type="GO" id="GO:0003723">
    <property type="term" value="F:RNA binding"/>
    <property type="evidence" value="ECO:0007669"/>
    <property type="project" value="TreeGrafter"/>
</dbReference>
<evidence type="ECO:0008006" key="9">
    <source>
        <dbReference type="Google" id="ProtNLM"/>
    </source>
</evidence>
<evidence type="ECO:0000313" key="8">
    <source>
        <dbReference type="Proteomes" id="UP000241818"/>
    </source>
</evidence>
<dbReference type="RefSeq" id="XP_024717312.1">
    <property type="nucleotide sequence ID" value="XM_024867743.1"/>
</dbReference>
<dbReference type="InterPro" id="IPR011709">
    <property type="entry name" value="DEAD-box_helicase_OB_fold"/>
</dbReference>
<dbReference type="InterPro" id="IPR011545">
    <property type="entry name" value="DEAD/DEAH_box_helicase_dom"/>
</dbReference>
<dbReference type="PROSITE" id="PS51194">
    <property type="entry name" value="HELICASE_CTER"/>
    <property type="match status" value="1"/>
</dbReference>
<sequence>MIRRIASRARVRRSTRGHVIRWRRSQQQLEGSPETPGVRIEGLIPAKQTARGVKSLPAQVQADGERVVYDQAYICQNMKLPSFEEAPSKLRMCFHRGVLSFPVMMKGNSVPASCFNETVEAYERSIGAQWICRLSFNFATIPQCEVLGAGSSRKGARTAAYLHLIAKLYEDGMLERVFGIDPNASEDIQESGLKSARSAAQMSGDYVQLLDLDTAREQENSLMEAYNYCGMYGFTPKVTLERISRHHHRPSSILHVELPGERISVSVRAPTDQSRLQEITAFAEFNKKAKEFFTSKNAEPTASKPLTNPLNVFNAELFVRSYVEDGDVSVSVKEEGNFCRVQIFSNKVEIGSGLSVSAERATQVAWLAAAVHMANEDPKRIVNFFDIEPSVGPSELPSEPTVDIVLNRSNYLLLQHILTIVEAADPTARREDLKSGEFLGSREGYLRPDLSLKKAEERSKYLLKLYRSYQQRPDLAALRSARANLPMSQHSSEVLDLVENDTFSIIIGATGSGKTTQVPQIILDHFIESRKGAFCNIICTQPRRIAAISVSKRVAEERGQPLQTQVGYHIRLDDKSPRYGGSITYCTTGILLQQLQHAPEYVFDNYSHLIIDEVHERDMIIDFLLTVLKKTVSERLSLGKQVPKVVLMSATMDSDLFSSYFEISDPQRGSVKCPTLMIPGRTFPVKEQFLDEILETLEKTYGREQIYGMYQEATTREYLAAESMYAKLLLEEPKAECQGEEEPIIQWKNGEVVIDWKKKKPAPLILPEADQAKSEQVPLSLVSMTVAHIAASSKGGAILVFLPGLEEMMKVRTMLEETVILGVDFRDRAKYQFFLLHSLLPDGQRDVFRPLPEGCRKIILATNIAETSITIPEVQYVVDAGKHREHTYDQVTRMSQLKSTWISKSNAKQRAGRAGRVQNGHYYALFSKDRHDSLRSVGIPELLRTDLQDTCLSIKAQAFETPIRDFLADSIEPPSSAAVDAAIDELVNLGALTKSEELTPLGRLLETLPVHPRLGKMIVMGIIYRCLDPMIILAAASGDRSLFTHPPGLKKAAESARWEFAAGSRSDHIGIINAFMHLRDVQNSDGERAMLASASNSYLRAGIFKDIAAAAAQIESILEDTGLIPRNDTARGKQYGVPQLNEFSKSEELIKALLVAGFSPHLAVRKSANFYTTAGKIGVLVHPSSVNQTVGRPKAEQQLWRIRQRLLTYTSLSHSGETSDHFIRDTTEVSPLMVALFGGEPAAPQSQTPNDDDGENDILCIDGWLNLAVPKGHTTQYPRPASILRSFRNALRDMERAILQDVGKGRILAQQDNDDKSAILARCLVRLFTSESLDAEMRGVEKELELQIREEGEGEGDGDGGRGGGGLQMQENENENEEGATMVLRKLVQEWKKKRDREEEWSL</sequence>
<dbReference type="InterPro" id="IPR027417">
    <property type="entry name" value="P-loop_NTPase"/>
</dbReference>
<dbReference type="PROSITE" id="PS51192">
    <property type="entry name" value="HELICASE_ATP_BIND_1"/>
    <property type="match status" value="1"/>
</dbReference>
<keyword evidence="3" id="KW-0067">ATP-binding</keyword>
<dbReference type="GO" id="GO:1990904">
    <property type="term" value="C:ribonucleoprotein complex"/>
    <property type="evidence" value="ECO:0007669"/>
    <property type="project" value="UniProtKB-ARBA"/>
</dbReference>
<dbReference type="GO" id="GO:0005524">
    <property type="term" value="F:ATP binding"/>
    <property type="evidence" value="ECO:0007669"/>
    <property type="project" value="UniProtKB-KW"/>
</dbReference>
<evidence type="ECO:0000256" key="1">
    <source>
        <dbReference type="ARBA" id="ARBA00022741"/>
    </source>
</evidence>
<dbReference type="InParanoid" id="A0A2T3ARN8"/>
<feature type="domain" description="Helicase ATP-binding" evidence="5">
    <location>
        <begin position="495"/>
        <end position="670"/>
    </location>
</feature>
<keyword evidence="1" id="KW-0547">Nucleotide-binding</keyword>